<evidence type="ECO:0000256" key="7">
    <source>
        <dbReference type="ARBA" id="ARBA00022989"/>
    </source>
</evidence>
<feature type="non-terminal residue" evidence="17">
    <location>
        <position position="1"/>
    </location>
</feature>
<accession>A0ABD0YLD8</accession>
<feature type="transmembrane region" description="Helical" evidence="15">
    <location>
        <begin position="278"/>
        <end position="299"/>
    </location>
</feature>
<dbReference type="InterPro" id="IPR000731">
    <property type="entry name" value="SSD"/>
</dbReference>
<sequence>ILTLKIVVDVAAHPTLVLAIASWCVAILCYGVQFLVITTDPVQIWASPTSQSRIEKDYYESRFEPFYRSEQIFIKAVGLPRIQHNTSSGVIEFGPAFHEDFLLTVLKLQQEIEQIPGLVDICFAPLSTSPIAQEISQCTVQSIWGYFQNNITVFNKTILDENNNTVNYLNHIDSCLKNSVSLECLAPYGGNVEPSIGVGGFLKYGNNAHQLADSLVVTYVISNHLDSKKLQPAMEWEAKFISLLKNWTETSMPNYMDIAFRAERSIEDELERESVAEALTVAISYILMFLYISLALGSYKSFRTILIGSKIGLGLGGVCVVLLSVASSLGIFGYIGCPSTLLTIEVIPFLVLAVGVDNMFILVTHHEINRNDDKQVAECIGKTLGQVGPSLVLTTFSEIACFAIGTLSEMPAVNTFALYATVALSIDFILQITVFVAFLAINTQRVREQRMDILCCIKIKQHECNYSESLVNKYAKNYLIPALFKPYIRAIIFLIFFMWFCASIASIPHIEPGLDQRLSMPEDSYVTKYFLFMDDVLSMGPPVYFVLKPGLNYSSNDDHNIICGGLRCNVDSLSTQIYAASNQSDLTYIATHASSWLDDFYDWSTIEGCCKMHPNGTFCPHAEANGCVPCNISLNSDGTKPDTDSFYRYLPFFLQDNPDTNCAKGGHAAYAQGVNYYFDDEGKTQVTDSYFMAFHKTLKTSKDYYSALRLARLVANNITAMIKAAKPDIPDIEVFAYSIFYVFYEQYLTIWTASFQSVGYSLIAIFIVTLIFTGFDVVSSLITLLTVIMIVVDLAALMYWWSIDLNAVTLVNLVMAVGISVEFCGHIIHAFALSTQNTRILRAQDALINMGSSVFSGITLTKFLGIIVLAFAKTQIFRVFYFRMYLGIVLYGAVHGLLFLPVLLSYVGKCFKFDILMQNTLIFHLFHN</sequence>
<dbReference type="GO" id="GO:0008203">
    <property type="term" value="P:cholesterol metabolic process"/>
    <property type="evidence" value="ECO:0007669"/>
    <property type="project" value="UniProtKB-KW"/>
</dbReference>
<comment type="caution">
    <text evidence="17">The sequence shown here is derived from an EMBL/GenBank/DDBJ whole genome shotgun (WGS) entry which is preliminary data.</text>
</comment>
<dbReference type="AlphaFoldDB" id="A0ABD0YLD8"/>
<evidence type="ECO:0000256" key="3">
    <source>
        <dbReference type="ARBA" id="ARBA00022448"/>
    </source>
</evidence>
<dbReference type="PANTHER" id="PTHR45727">
    <property type="entry name" value="NPC INTRACELLULAR CHOLESTEROL TRANSPORTER 1"/>
    <property type="match status" value="1"/>
</dbReference>
<evidence type="ECO:0000256" key="13">
    <source>
        <dbReference type="ARBA" id="ARBA00023221"/>
    </source>
</evidence>
<dbReference type="Proteomes" id="UP001558652">
    <property type="component" value="Unassembled WGS sequence"/>
</dbReference>
<keyword evidence="10" id="KW-1015">Disulfide bond</keyword>
<evidence type="ECO:0000256" key="15">
    <source>
        <dbReference type="SAM" id="Phobius"/>
    </source>
</evidence>
<dbReference type="Pfam" id="PF12349">
    <property type="entry name" value="Sterol-sensing"/>
    <property type="match status" value="1"/>
</dbReference>
<evidence type="ECO:0000256" key="2">
    <source>
        <dbReference type="ARBA" id="ARBA00005585"/>
    </source>
</evidence>
<dbReference type="Gene3D" id="1.20.1640.10">
    <property type="entry name" value="Multidrug efflux transporter AcrB transmembrane domain"/>
    <property type="match status" value="2"/>
</dbReference>
<feature type="transmembrane region" description="Helical" evidence="15">
    <location>
        <begin position="782"/>
        <end position="801"/>
    </location>
</feature>
<gene>
    <name evidence="17" type="ORF">AAG570_011587</name>
</gene>
<proteinExistence type="inferred from homology"/>
<evidence type="ECO:0000256" key="11">
    <source>
        <dbReference type="ARBA" id="ARBA00023166"/>
    </source>
</evidence>
<keyword evidence="9 15" id="KW-0472">Membrane</keyword>
<evidence type="ECO:0000313" key="17">
    <source>
        <dbReference type="EMBL" id="KAL1131976.1"/>
    </source>
</evidence>
<keyword evidence="7 15" id="KW-1133">Transmembrane helix</keyword>
<keyword evidence="3" id="KW-0813">Transport</keyword>
<keyword evidence="5 15" id="KW-0812">Transmembrane</keyword>
<dbReference type="PANTHER" id="PTHR45727:SF6">
    <property type="entry name" value="NPC INTRACELLULAR CHOLESTEROL TRANSPORTER 1 HOMOLOG 1B"/>
    <property type="match status" value="1"/>
</dbReference>
<keyword evidence="11" id="KW-1207">Sterol metabolism</keyword>
<evidence type="ECO:0000313" key="18">
    <source>
        <dbReference type="Proteomes" id="UP001558652"/>
    </source>
</evidence>
<feature type="transmembrane region" description="Helical" evidence="15">
    <location>
        <begin position="311"/>
        <end position="335"/>
    </location>
</feature>
<dbReference type="GO" id="GO:0012505">
    <property type="term" value="C:endomembrane system"/>
    <property type="evidence" value="ECO:0007669"/>
    <property type="project" value="UniProtKB-SubCell"/>
</dbReference>
<keyword evidence="13" id="KW-0753">Steroid metabolism</keyword>
<feature type="transmembrane region" description="Helical" evidence="15">
    <location>
        <begin position="846"/>
        <end position="872"/>
    </location>
</feature>
<dbReference type="FunFam" id="1.20.1640.10:FF:000010">
    <property type="entry name" value="NPC intracellular cholesterol transporter 1"/>
    <property type="match status" value="1"/>
</dbReference>
<evidence type="ECO:0000256" key="10">
    <source>
        <dbReference type="ARBA" id="ARBA00023157"/>
    </source>
</evidence>
<feature type="domain" description="SSD" evidence="16">
    <location>
        <begin position="277"/>
        <end position="441"/>
    </location>
</feature>
<evidence type="ECO:0000256" key="1">
    <source>
        <dbReference type="ARBA" id="ARBA00004127"/>
    </source>
</evidence>
<dbReference type="GO" id="GO:0030301">
    <property type="term" value="P:cholesterol transport"/>
    <property type="evidence" value="ECO:0007669"/>
    <property type="project" value="UniProtKB-ARBA"/>
</dbReference>
<dbReference type="NCBIfam" id="TIGR00917">
    <property type="entry name" value="2A060601"/>
    <property type="match status" value="1"/>
</dbReference>
<dbReference type="EMBL" id="JBFDAA010000006">
    <property type="protein sequence ID" value="KAL1131976.1"/>
    <property type="molecule type" value="Genomic_DNA"/>
</dbReference>
<comment type="similarity">
    <text evidence="2">Belongs to the patched family.</text>
</comment>
<reference evidence="17 18" key="1">
    <citation type="submission" date="2024-07" db="EMBL/GenBank/DDBJ databases">
        <title>Chromosome-level genome assembly of the water stick insect Ranatra chinensis (Heteroptera: Nepidae).</title>
        <authorList>
            <person name="Liu X."/>
        </authorList>
    </citation>
    <scope>NUCLEOTIDE SEQUENCE [LARGE SCALE GENOMIC DNA]</scope>
    <source>
        <strain evidence="17">Cailab_2021Rc</strain>
        <tissue evidence="17">Muscle</tissue>
    </source>
</reference>
<dbReference type="PROSITE" id="PS50156">
    <property type="entry name" value="SSD"/>
    <property type="match status" value="1"/>
</dbReference>
<evidence type="ECO:0000259" key="16">
    <source>
        <dbReference type="PROSITE" id="PS50156"/>
    </source>
</evidence>
<feature type="transmembrane region" description="Helical" evidence="15">
    <location>
        <begin position="341"/>
        <end position="363"/>
    </location>
</feature>
<feature type="transmembrane region" description="Helical" evidence="15">
    <location>
        <begin position="417"/>
        <end position="441"/>
    </location>
</feature>
<feature type="transmembrane region" description="Helical" evidence="15">
    <location>
        <begin position="758"/>
        <end position="775"/>
    </location>
</feature>
<keyword evidence="8" id="KW-0443">Lipid metabolism</keyword>
<keyword evidence="12" id="KW-0325">Glycoprotein</keyword>
<evidence type="ECO:0000256" key="4">
    <source>
        <dbReference type="ARBA" id="ARBA00022548"/>
    </source>
</evidence>
<organism evidence="17 18">
    <name type="scientific">Ranatra chinensis</name>
    <dbReference type="NCBI Taxonomy" id="642074"/>
    <lineage>
        <taxon>Eukaryota</taxon>
        <taxon>Metazoa</taxon>
        <taxon>Ecdysozoa</taxon>
        <taxon>Arthropoda</taxon>
        <taxon>Hexapoda</taxon>
        <taxon>Insecta</taxon>
        <taxon>Pterygota</taxon>
        <taxon>Neoptera</taxon>
        <taxon>Paraneoptera</taxon>
        <taxon>Hemiptera</taxon>
        <taxon>Heteroptera</taxon>
        <taxon>Panheteroptera</taxon>
        <taxon>Nepomorpha</taxon>
        <taxon>Nepidae</taxon>
        <taxon>Ranatrinae</taxon>
        <taxon>Ranatra</taxon>
    </lineage>
</organism>
<evidence type="ECO:0000256" key="5">
    <source>
        <dbReference type="ARBA" id="ARBA00022692"/>
    </source>
</evidence>
<protein>
    <recommendedName>
        <fullName evidence="16">SSD domain-containing protein</fullName>
    </recommendedName>
</protein>
<keyword evidence="18" id="KW-1185">Reference proteome</keyword>
<dbReference type="InterPro" id="IPR053956">
    <property type="entry name" value="NPC1_MLD"/>
</dbReference>
<evidence type="ECO:0000256" key="8">
    <source>
        <dbReference type="ARBA" id="ARBA00023098"/>
    </source>
</evidence>
<dbReference type="InterPro" id="IPR004765">
    <property type="entry name" value="NPC1-like"/>
</dbReference>
<comment type="subcellular location">
    <subcellularLocation>
        <location evidence="1">Endomembrane system</location>
        <topology evidence="1">Multi-pass membrane protein</topology>
    </subcellularLocation>
</comment>
<feature type="transmembrane region" description="Helical" evidence="15">
    <location>
        <begin position="487"/>
        <end position="509"/>
    </location>
</feature>
<dbReference type="Pfam" id="PF22314">
    <property type="entry name" value="NPC1_MLD"/>
    <property type="match status" value="1"/>
</dbReference>
<keyword evidence="4" id="KW-0153">Cholesterol metabolism</keyword>
<evidence type="ECO:0000256" key="12">
    <source>
        <dbReference type="ARBA" id="ARBA00023180"/>
    </source>
</evidence>
<dbReference type="SUPFAM" id="SSF82866">
    <property type="entry name" value="Multidrug efflux transporter AcrB transmembrane domain"/>
    <property type="match status" value="2"/>
</dbReference>
<name>A0ABD0YLD8_9HEMI</name>
<comment type="catalytic activity">
    <reaction evidence="14">
        <text>cholesterol(in) = cholesterol(out)</text>
        <dbReference type="Rhea" id="RHEA:39747"/>
        <dbReference type="ChEBI" id="CHEBI:16113"/>
    </reaction>
</comment>
<feature type="transmembrane region" description="Helical" evidence="15">
    <location>
        <begin position="813"/>
        <end position="834"/>
    </location>
</feature>
<feature type="transmembrane region" description="Helical" evidence="15">
    <location>
        <begin position="529"/>
        <end position="547"/>
    </location>
</feature>
<feature type="transmembrane region" description="Helical" evidence="15">
    <location>
        <begin position="884"/>
        <end position="907"/>
    </location>
</feature>
<evidence type="ECO:0000256" key="9">
    <source>
        <dbReference type="ARBA" id="ARBA00023136"/>
    </source>
</evidence>
<keyword evidence="6" id="KW-0732">Signal</keyword>
<dbReference type="FunFam" id="1.20.1640.10:FF:000008">
    <property type="entry name" value="NPC intracellular cholesterol transporter 1"/>
    <property type="match status" value="1"/>
</dbReference>
<evidence type="ECO:0000256" key="14">
    <source>
        <dbReference type="ARBA" id="ARBA00034049"/>
    </source>
</evidence>
<dbReference type="InterPro" id="IPR053958">
    <property type="entry name" value="HMGCR/SNAP/NPC1-like_SSD"/>
</dbReference>
<evidence type="ECO:0000256" key="6">
    <source>
        <dbReference type="ARBA" id="ARBA00022729"/>
    </source>
</evidence>